<evidence type="ECO:0000313" key="3">
    <source>
        <dbReference type="Proteomes" id="UP000676336"/>
    </source>
</evidence>
<dbReference type="Proteomes" id="UP000676336">
    <property type="component" value="Unassembled WGS sequence"/>
</dbReference>
<protein>
    <submittedName>
        <fullName evidence="2">Uncharacterized protein</fullName>
    </submittedName>
</protein>
<comment type="caution">
    <text evidence="2">The sequence shown here is derived from an EMBL/GenBank/DDBJ whole genome shotgun (WGS) entry which is preliminary data.</text>
</comment>
<organism evidence="2 3">
    <name type="scientific">Rotaria magnacalcarata</name>
    <dbReference type="NCBI Taxonomy" id="392030"/>
    <lineage>
        <taxon>Eukaryota</taxon>
        <taxon>Metazoa</taxon>
        <taxon>Spiralia</taxon>
        <taxon>Gnathifera</taxon>
        <taxon>Rotifera</taxon>
        <taxon>Eurotatoria</taxon>
        <taxon>Bdelloidea</taxon>
        <taxon>Philodinida</taxon>
        <taxon>Philodinidae</taxon>
        <taxon>Rotaria</taxon>
    </lineage>
</organism>
<gene>
    <name evidence="2" type="ORF">SMN809_LOCUS66589</name>
</gene>
<sequence>RVIRVYCHAFWLDQRSSNLPTPYGYRTIWIKMAMLPRISRRHHRFFHYLRPTPTQPSSSLLRTRGRPPNVESLEMQLLPPRNEISRPPHYSRWH</sequence>
<feature type="non-terminal residue" evidence="2">
    <location>
        <position position="1"/>
    </location>
</feature>
<name>A0A8S3GYL3_9BILA</name>
<dbReference type="AlphaFoldDB" id="A0A8S3GYL3"/>
<reference evidence="2" key="1">
    <citation type="submission" date="2021-02" db="EMBL/GenBank/DDBJ databases">
        <authorList>
            <person name="Nowell W R."/>
        </authorList>
    </citation>
    <scope>NUCLEOTIDE SEQUENCE</scope>
</reference>
<evidence type="ECO:0000256" key="1">
    <source>
        <dbReference type="SAM" id="MobiDB-lite"/>
    </source>
</evidence>
<proteinExistence type="predicted"/>
<dbReference type="EMBL" id="CAJOBI010313648">
    <property type="protein sequence ID" value="CAF5173385.1"/>
    <property type="molecule type" value="Genomic_DNA"/>
</dbReference>
<evidence type="ECO:0000313" key="2">
    <source>
        <dbReference type="EMBL" id="CAF5173385.1"/>
    </source>
</evidence>
<accession>A0A8S3GYL3</accession>
<feature type="region of interest" description="Disordered" evidence="1">
    <location>
        <begin position="71"/>
        <end position="94"/>
    </location>
</feature>